<evidence type="ECO:0000256" key="2">
    <source>
        <dbReference type="SAM" id="SignalP"/>
    </source>
</evidence>
<feature type="region of interest" description="Disordered" evidence="1">
    <location>
        <begin position="75"/>
        <end position="95"/>
    </location>
</feature>
<evidence type="ECO:0000313" key="5">
    <source>
        <dbReference type="Proteomes" id="UP000005753"/>
    </source>
</evidence>
<reference evidence="4 5" key="1">
    <citation type="submission" date="2010-08" db="EMBL/GenBank/DDBJ databases">
        <authorList>
            <consortium name="US DOE Joint Genome Institute (JGI-PGF)"/>
            <person name="Lucas S."/>
            <person name="Copeland A."/>
            <person name="Lapidus A."/>
            <person name="Cheng J.-F."/>
            <person name="Bruce D."/>
            <person name="Goodwin L."/>
            <person name="Pitluck S."/>
            <person name="Land M.L."/>
            <person name="Hauser L."/>
            <person name="Chang Y.-J."/>
            <person name="Anderson I.J."/>
            <person name="Johnson E."/>
            <person name="Mulhopadhyay B."/>
            <person name="Kyrpides N."/>
            <person name="Woyke T.J."/>
        </authorList>
    </citation>
    <scope>NUCLEOTIDE SEQUENCE [LARGE SCALE GENOMIC DNA]</scope>
    <source>
        <strain evidence="4 5">6</strain>
    </source>
</reference>
<dbReference type="Gene3D" id="1.10.530.10">
    <property type="match status" value="1"/>
</dbReference>
<dbReference type="Pfam" id="PF18013">
    <property type="entry name" value="Phage_lysozyme2"/>
    <property type="match status" value="1"/>
</dbReference>
<protein>
    <recommendedName>
        <fullName evidence="3">Phage tail lysozyme domain-containing protein</fullName>
    </recommendedName>
</protein>
<sequence length="697" mass="76938">MKLRNHLKKAVTFFMAVTIACAIEVPAMQQSVYAEANQQALFGGSSSGSMDVSVDGMSSESLFFSGSSYADSEISLSGADHSSSSRQSSSAGSNGINSGDLLVGGVPEGSTVSNWSSSEEAVAEADIAKTQKADRKAVSEGVKVDPAAGNVYVDVLTNEKEIFSFLRKELGLNHAAAAGVLGNIYYESGFNNAAIGDYGTSYGICQWHLGRYENLKNFCKASDLDYTSCIGQLHYLKYELENSYPTVLAHLRQVPDTADGAYDAAAFWCIYFEVPANREQKAVVRGNTTRTTYWPRYANVEEADALTGCAETKVDVEKDPEIDYVKWMKEFAENDSHGYSDLLRNGETDVDAFSFVYYALQKNHYLEGENENIPFTVRDFSGYLNKHGFMLKSFDKIDEAELTEGDIIVTKDMKTIGVYDGCGKMFLAQRPEDEAQIEQTGDQDGKEVTSVDIPKDTAVMIFHLMVKDELLPDYAQWMVDYADSNVHGFIKDGDDRVHSLDVDAESFLYRALCHNDYIEKGKVFDDQTEEKVLRKAGFEDVTGYVTGEDENCRAGDIVMNSEIGTAVYIGHNTYVLADRSTPEAARKISGDQSGKEVRKLMLLNPNWERVFRYKDLQKNDEESAEKLAEAGSEGTDRASSKDRRKTGSAELKWTTGSPEGEKNSGTTQNSAQSGDEKTTVKKVEDRLNEGEDVSVDE</sequence>
<keyword evidence="5" id="KW-1185">Reference proteome</keyword>
<dbReference type="HOGENOM" id="CLU_395229_0_0_9"/>
<accession>I5AU97</accession>
<proteinExistence type="predicted"/>
<feature type="compositionally biased region" description="Basic and acidic residues" evidence="1">
    <location>
        <begin position="674"/>
        <end position="689"/>
    </location>
</feature>
<dbReference type="InterPro" id="IPR041219">
    <property type="entry name" value="Phage_lysozyme2"/>
</dbReference>
<keyword evidence="2" id="KW-0732">Signal</keyword>
<evidence type="ECO:0000259" key="3">
    <source>
        <dbReference type="Pfam" id="PF18013"/>
    </source>
</evidence>
<evidence type="ECO:0000256" key="1">
    <source>
        <dbReference type="SAM" id="MobiDB-lite"/>
    </source>
</evidence>
<dbReference type="eggNOG" id="COG1196">
    <property type="taxonomic scope" value="Bacteria"/>
</dbReference>
<gene>
    <name evidence="4" type="ORF">EubceDRAFT1_1581</name>
</gene>
<feature type="chain" id="PRO_5003699436" description="Phage tail lysozyme domain-containing protein" evidence="2">
    <location>
        <begin position="23"/>
        <end position="697"/>
    </location>
</feature>
<feature type="signal peptide" evidence="2">
    <location>
        <begin position="1"/>
        <end position="22"/>
    </location>
</feature>
<organism evidence="4 5">
    <name type="scientific">Eubacterium cellulosolvens (strain ATCC 43171 / JCM 9499 / 6)</name>
    <name type="common">Cillobacterium cellulosolvens</name>
    <dbReference type="NCBI Taxonomy" id="633697"/>
    <lineage>
        <taxon>Bacteria</taxon>
        <taxon>Bacillati</taxon>
        <taxon>Bacillota</taxon>
        <taxon>Clostridia</taxon>
        <taxon>Eubacteriales</taxon>
        <taxon>Eubacteriaceae</taxon>
        <taxon>Eubacterium</taxon>
    </lineage>
</organism>
<dbReference type="AlphaFoldDB" id="I5AU97"/>
<evidence type="ECO:0000313" key="4">
    <source>
        <dbReference type="EMBL" id="EIM57370.1"/>
    </source>
</evidence>
<dbReference type="Proteomes" id="UP000005753">
    <property type="component" value="Chromosome"/>
</dbReference>
<feature type="compositionally biased region" description="Polar residues" evidence="1">
    <location>
        <begin position="663"/>
        <end position="673"/>
    </location>
</feature>
<feature type="compositionally biased region" description="Basic and acidic residues" evidence="1">
    <location>
        <begin position="622"/>
        <end position="647"/>
    </location>
</feature>
<dbReference type="STRING" id="633697.EubceDRAFT1_1581"/>
<feature type="compositionally biased region" description="Low complexity" evidence="1">
    <location>
        <begin position="77"/>
        <end position="95"/>
    </location>
</feature>
<reference evidence="4 5" key="2">
    <citation type="submission" date="2012-02" db="EMBL/GenBank/DDBJ databases">
        <title>Improved High-Quality Draft sequence of Eubacterium cellulosolvens 6.</title>
        <authorList>
            <consortium name="US DOE Joint Genome Institute"/>
            <person name="Lucas S."/>
            <person name="Han J."/>
            <person name="Lapidus A."/>
            <person name="Cheng J.-F."/>
            <person name="Goodwin L."/>
            <person name="Pitluck S."/>
            <person name="Peters L."/>
            <person name="Mikhailova N."/>
            <person name="Gu W."/>
            <person name="Detter J.C."/>
            <person name="Han C."/>
            <person name="Tapia R."/>
            <person name="Land M."/>
            <person name="Hauser L."/>
            <person name="Kyrpides N."/>
            <person name="Ivanova N."/>
            <person name="Pagani I."/>
            <person name="Johnson E."/>
            <person name="Mukhopadhyay B."/>
            <person name="Anderson I."/>
            <person name="Woyke T."/>
        </authorList>
    </citation>
    <scope>NUCLEOTIDE SEQUENCE [LARGE SCALE GENOMIC DNA]</scope>
    <source>
        <strain evidence="4 5">6</strain>
    </source>
</reference>
<feature type="region of interest" description="Disordered" evidence="1">
    <location>
        <begin position="622"/>
        <end position="697"/>
    </location>
</feature>
<name>I5AU97_EUBC6</name>
<feature type="domain" description="Phage tail lysozyme" evidence="3">
    <location>
        <begin position="158"/>
        <end position="291"/>
    </location>
</feature>
<dbReference type="PROSITE" id="PS51257">
    <property type="entry name" value="PROKAR_LIPOPROTEIN"/>
    <property type="match status" value="1"/>
</dbReference>
<dbReference type="EMBL" id="CM001487">
    <property type="protein sequence ID" value="EIM57370.1"/>
    <property type="molecule type" value="Genomic_DNA"/>
</dbReference>